<dbReference type="SUPFAM" id="SSF51735">
    <property type="entry name" value="NAD(P)-binding Rossmann-fold domains"/>
    <property type="match status" value="1"/>
</dbReference>
<sequence length="287" mass="30835">MTKYAITGVTGTFGGNAIKELVKLVSTNDIVALARNIEKAKTMVPEGVEVRSGDYDNEAELENSLKGIDRLLFVSSQPGGSVPRLTQHQNVVKAAKEAGVSYIAYTSFPHANNSTALLAADHKATEQAIKDSGLKYSFLRNNWYLENEAASLKAADNGDAFVYSAGDGRVGWALEAEYSEAAVKVLVNENAKDIYEFSGASRTYRDLADAISGDFEVKSLSDDEYTKVLKDSGMDDGTIGVVIAIQDSISNGQLDEKTTDLTDVLGHELVPISEAIEKVVAPKSLTK</sequence>
<feature type="domain" description="NAD(P)-binding" evidence="1">
    <location>
        <begin position="8"/>
        <end position="161"/>
    </location>
</feature>
<accession>A0A2P4R5L2</accession>
<dbReference type="InterPro" id="IPR016040">
    <property type="entry name" value="NAD(P)-bd_dom"/>
</dbReference>
<dbReference type="EMBL" id="PPWZ01000056">
    <property type="protein sequence ID" value="POH36490.1"/>
    <property type="molecule type" value="Genomic_DNA"/>
</dbReference>
<reference evidence="2" key="1">
    <citation type="submission" date="2018-01" db="EMBL/GenBank/DDBJ databases">
        <title>Genome sequnecing of Lactobacillus formosensis KACC 18721.</title>
        <authorList>
            <person name="Kim S.-J."/>
            <person name="Heo J."/>
        </authorList>
    </citation>
    <scope>NUCLEOTIDE SEQUENCE</scope>
    <source>
        <strain evidence="2">KACC 18721</strain>
    </source>
</reference>
<dbReference type="Pfam" id="PF13460">
    <property type="entry name" value="NAD_binding_10"/>
    <property type="match status" value="1"/>
</dbReference>
<protein>
    <submittedName>
        <fullName evidence="2">SDR family NAD(P)-dependent oxidoreductase</fullName>
    </submittedName>
</protein>
<dbReference type="AlphaFoldDB" id="A0A2P4R5L2"/>
<evidence type="ECO:0000259" key="1">
    <source>
        <dbReference type="Pfam" id="PF13460"/>
    </source>
</evidence>
<dbReference type="InterPro" id="IPR036291">
    <property type="entry name" value="NAD(P)-bd_dom_sf"/>
</dbReference>
<gene>
    <name evidence="2" type="ORF">C2R26_08310</name>
</gene>
<dbReference type="CDD" id="cd05269">
    <property type="entry name" value="TMR_SDR_a"/>
    <property type="match status" value="1"/>
</dbReference>
<evidence type="ECO:0000313" key="2">
    <source>
        <dbReference type="EMBL" id="POH36490.1"/>
    </source>
</evidence>
<dbReference type="Gene3D" id="3.90.25.10">
    <property type="entry name" value="UDP-galactose 4-epimerase, domain 1"/>
    <property type="match status" value="1"/>
</dbReference>
<organism evidence="2">
    <name type="scientific">Companilactobacillus formosensis</name>
    <dbReference type="NCBI Taxonomy" id="1617889"/>
    <lineage>
        <taxon>Bacteria</taxon>
        <taxon>Bacillati</taxon>
        <taxon>Bacillota</taxon>
        <taxon>Bacilli</taxon>
        <taxon>Lactobacillales</taxon>
        <taxon>Lactobacillaceae</taxon>
        <taxon>Companilactobacillus</taxon>
    </lineage>
</organism>
<name>A0A2P4R5L2_9LACO</name>
<proteinExistence type="predicted"/>
<dbReference type="PANTHER" id="PTHR47129">
    <property type="entry name" value="QUINONE OXIDOREDUCTASE 2"/>
    <property type="match status" value="1"/>
</dbReference>
<dbReference type="InterPro" id="IPR052718">
    <property type="entry name" value="NmrA-type_oxidoreductase"/>
</dbReference>
<comment type="caution">
    <text evidence="2">The sequence shown here is derived from an EMBL/GenBank/DDBJ whole genome shotgun (WGS) entry which is preliminary data.</text>
</comment>
<dbReference type="PANTHER" id="PTHR47129:SF1">
    <property type="entry name" value="NMRA-LIKE DOMAIN-CONTAINING PROTEIN"/>
    <property type="match status" value="1"/>
</dbReference>
<dbReference type="Gene3D" id="3.40.50.720">
    <property type="entry name" value="NAD(P)-binding Rossmann-like Domain"/>
    <property type="match status" value="1"/>
</dbReference>